<dbReference type="AlphaFoldDB" id="C4J183"/>
<reference evidence="1" key="2">
    <citation type="submission" date="2012-06" db="EMBL/GenBank/DDBJ databases">
        <authorList>
            <person name="Yu Y."/>
            <person name="Currie J."/>
            <person name="Lomeli R."/>
            <person name="Angelova A."/>
            <person name="Collura K."/>
            <person name="Wissotski M."/>
            <person name="Campos D."/>
            <person name="Kudrna D."/>
            <person name="Golser W."/>
            <person name="Ashely E."/>
            <person name="Descour A."/>
            <person name="Fernandes J."/>
            <person name="Soderlund C."/>
            <person name="Walbot V."/>
        </authorList>
    </citation>
    <scope>NUCLEOTIDE SEQUENCE</scope>
    <source>
        <strain evidence="1">B73</strain>
    </source>
</reference>
<name>C4J183_MAIZE</name>
<organism evidence="1">
    <name type="scientific">Zea mays</name>
    <name type="common">Maize</name>
    <dbReference type="NCBI Taxonomy" id="4577"/>
    <lineage>
        <taxon>Eukaryota</taxon>
        <taxon>Viridiplantae</taxon>
        <taxon>Streptophyta</taxon>
        <taxon>Embryophyta</taxon>
        <taxon>Tracheophyta</taxon>
        <taxon>Spermatophyta</taxon>
        <taxon>Magnoliopsida</taxon>
        <taxon>Liliopsida</taxon>
        <taxon>Poales</taxon>
        <taxon>Poaceae</taxon>
        <taxon>PACMAD clade</taxon>
        <taxon>Panicoideae</taxon>
        <taxon>Andropogonodae</taxon>
        <taxon>Andropogoneae</taxon>
        <taxon>Tripsacinae</taxon>
        <taxon>Zea</taxon>
    </lineage>
</organism>
<protein>
    <submittedName>
        <fullName evidence="1">Uncharacterized protein</fullName>
    </submittedName>
</protein>
<evidence type="ECO:0000313" key="1">
    <source>
        <dbReference type="EMBL" id="ACR34933.1"/>
    </source>
</evidence>
<sequence>MLQRGVKSTCFMIHLQCQHTLFQFQGAPYFIFLSSSSCLHVSLWVSKSLSYFNCKSSFSALSFS</sequence>
<reference evidence="1" key="1">
    <citation type="journal article" date="2009" name="PLoS Genet.">
        <title>Sequencing, mapping, and analysis of 27,455 maize full-length cDNAs.</title>
        <authorList>
            <person name="Soderlund C."/>
            <person name="Descour A."/>
            <person name="Kudrna D."/>
            <person name="Bomhoff M."/>
            <person name="Boyd L."/>
            <person name="Currie J."/>
            <person name="Angelova A."/>
            <person name="Collura K."/>
            <person name="Wissotski M."/>
            <person name="Ashley E."/>
            <person name="Morrow D."/>
            <person name="Fernandes J."/>
            <person name="Walbot V."/>
            <person name="Yu Y."/>
        </authorList>
    </citation>
    <scope>NUCLEOTIDE SEQUENCE</scope>
    <source>
        <strain evidence="1">B73</strain>
    </source>
</reference>
<dbReference type="EMBL" id="BT084580">
    <property type="protein sequence ID" value="ACR34933.1"/>
    <property type="molecule type" value="mRNA"/>
</dbReference>
<accession>C4J183</accession>
<proteinExistence type="evidence at transcript level"/>